<dbReference type="InterPro" id="IPR009057">
    <property type="entry name" value="Homeodomain-like_sf"/>
</dbReference>
<evidence type="ECO:0000256" key="1">
    <source>
        <dbReference type="ARBA" id="ARBA00009277"/>
    </source>
</evidence>
<organism evidence="7 8">
    <name type="scientific">Symbiobacterium thermophilum</name>
    <dbReference type="NCBI Taxonomy" id="2734"/>
    <lineage>
        <taxon>Bacteria</taxon>
        <taxon>Bacillati</taxon>
        <taxon>Bacillota</taxon>
        <taxon>Clostridia</taxon>
        <taxon>Eubacteriales</taxon>
        <taxon>Symbiobacteriaceae</taxon>
        <taxon>Symbiobacterium</taxon>
    </lineage>
</organism>
<keyword evidence="4" id="KW-0233">DNA recombination</keyword>
<dbReference type="Pfam" id="PF00665">
    <property type="entry name" value="rve"/>
    <property type="match status" value="1"/>
</dbReference>
<evidence type="ECO:0000256" key="2">
    <source>
        <dbReference type="ARBA" id="ARBA00022578"/>
    </source>
</evidence>
<dbReference type="PROSITE" id="PS50531">
    <property type="entry name" value="HTH_IS21"/>
    <property type="match status" value="1"/>
</dbReference>
<dbReference type="GO" id="GO:0032196">
    <property type="term" value="P:transposition"/>
    <property type="evidence" value="ECO:0007669"/>
    <property type="project" value="UniProtKB-KW"/>
</dbReference>
<dbReference type="PROSITE" id="PS50994">
    <property type="entry name" value="INTEGRASE"/>
    <property type="match status" value="1"/>
</dbReference>
<dbReference type="Gene3D" id="3.30.420.10">
    <property type="entry name" value="Ribonuclease H-like superfamily/Ribonuclease H"/>
    <property type="match status" value="1"/>
</dbReference>
<dbReference type="Gene3D" id="1.10.10.60">
    <property type="entry name" value="Homeodomain-like"/>
    <property type="match status" value="1"/>
</dbReference>
<dbReference type="InterPro" id="IPR036397">
    <property type="entry name" value="RNaseH_sf"/>
</dbReference>
<dbReference type="PANTHER" id="PTHR35004">
    <property type="entry name" value="TRANSPOSASE RV3428C-RELATED"/>
    <property type="match status" value="1"/>
</dbReference>
<reference evidence="7" key="1">
    <citation type="submission" date="2017-11" db="EMBL/GenBank/DDBJ databases">
        <title>Three new genomes from thermophilic consortium.</title>
        <authorList>
            <person name="Quaggio R."/>
            <person name="Amgarten D."/>
            <person name="Setubal J.C."/>
        </authorList>
    </citation>
    <scope>NUCLEOTIDE SEQUENCE</scope>
    <source>
        <strain evidence="7">ZCTH01-B2</strain>
    </source>
</reference>
<evidence type="ECO:0000259" key="5">
    <source>
        <dbReference type="PROSITE" id="PS50531"/>
    </source>
</evidence>
<dbReference type="EMBL" id="PIUK01000300">
    <property type="protein sequence ID" value="MBY6277981.1"/>
    <property type="molecule type" value="Genomic_DNA"/>
</dbReference>
<sequence length="408" mass="47334">MLRSGETLEIRQMYAGGLSISEIARRTGRDRKTIRKWLRTNTMPKPAKRKRSSMLDQHEAFTLEQMQKGVTSASKMLYLLQQRGFKGKIRIVRAFMAPYRPMAKAAATVRFETPPGKQAQVDWADFGYIEVDGRRLKLYCFIMVLAYSRAMYLEFVTATDMKTFMRCHINAFKFFGGVPHEILYDNVKTVVKDRDDDNRPVFNERFLDFSSYYGFRPRLCLPYHAWTKGKVERPVRYIRQNFWQGIQFCSLEDLNRQAALWRDTVANVRIHATTRVQPVVRLAEEDLIPLTNRVDFDTSEYSSRRVSREVAISYKGNRYSVPWQLVGKDVVVRLLPSGQEIQVLWQGQIVAQHELAEGKGKFVVDPAHFQGLNRTKTARPVLVLRKPPGHDEVEQRDLAYYDAFAGVD</sequence>
<evidence type="ECO:0000259" key="6">
    <source>
        <dbReference type="PROSITE" id="PS50994"/>
    </source>
</evidence>
<dbReference type="InterPro" id="IPR054353">
    <property type="entry name" value="IstA-like_C"/>
</dbReference>
<dbReference type="AlphaFoldDB" id="A0A953I6M8"/>
<dbReference type="GO" id="GO:0003677">
    <property type="term" value="F:DNA binding"/>
    <property type="evidence" value="ECO:0007669"/>
    <property type="project" value="UniProtKB-KW"/>
</dbReference>
<gene>
    <name evidence="7" type="ORF">CWE10_17670</name>
</gene>
<dbReference type="InterPro" id="IPR012337">
    <property type="entry name" value="RNaseH-like_sf"/>
</dbReference>
<keyword evidence="3" id="KW-0238">DNA-binding</keyword>
<accession>A0A953I6M8</accession>
<dbReference type="Proteomes" id="UP000732377">
    <property type="component" value="Unassembled WGS sequence"/>
</dbReference>
<dbReference type="PANTHER" id="PTHR35004:SF6">
    <property type="entry name" value="TRANSPOSASE"/>
    <property type="match status" value="1"/>
</dbReference>
<dbReference type="SUPFAM" id="SSF46689">
    <property type="entry name" value="Homeodomain-like"/>
    <property type="match status" value="1"/>
</dbReference>
<dbReference type="NCBIfam" id="NF033546">
    <property type="entry name" value="transpos_IS21"/>
    <property type="match status" value="1"/>
</dbReference>
<keyword evidence="2" id="KW-0815">Transposition</keyword>
<dbReference type="OMA" id="WARTLCD"/>
<dbReference type="SUPFAM" id="SSF53098">
    <property type="entry name" value="Ribonuclease H-like"/>
    <property type="match status" value="1"/>
</dbReference>
<evidence type="ECO:0000313" key="8">
    <source>
        <dbReference type="Proteomes" id="UP000732377"/>
    </source>
</evidence>
<dbReference type="GO" id="GO:0006310">
    <property type="term" value="P:DNA recombination"/>
    <property type="evidence" value="ECO:0007669"/>
    <property type="project" value="UniProtKB-KW"/>
</dbReference>
<comment type="similarity">
    <text evidence="1">Belongs to the transposase IS21/IS408/IS1162 family.</text>
</comment>
<evidence type="ECO:0000256" key="4">
    <source>
        <dbReference type="ARBA" id="ARBA00023172"/>
    </source>
</evidence>
<feature type="domain" description="Integrase catalytic" evidence="6">
    <location>
        <begin position="110"/>
        <end position="286"/>
    </location>
</feature>
<dbReference type="GO" id="GO:0015074">
    <property type="term" value="P:DNA integration"/>
    <property type="evidence" value="ECO:0007669"/>
    <property type="project" value="InterPro"/>
</dbReference>
<evidence type="ECO:0000256" key="3">
    <source>
        <dbReference type="ARBA" id="ARBA00023125"/>
    </source>
</evidence>
<dbReference type="InterPro" id="IPR001584">
    <property type="entry name" value="Integrase_cat-core"/>
</dbReference>
<protein>
    <submittedName>
        <fullName evidence="7">Transposase</fullName>
    </submittedName>
</protein>
<name>A0A953I6M8_SYMTR</name>
<feature type="domain" description="HTH IS21-type" evidence="5">
    <location>
        <begin position="5"/>
        <end position="66"/>
    </location>
</feature>
<comment type="caution">
    <text evidence="7">The sequence shown here is derived from an EMBL/GenBank/DDBJ whole genome shotgun (WGS) entry which is preliminary data.</text>
</comment>
<evidence type="ECO:0000313" key="7">
    <source>
        <dbReference type="EMBL" id="MBY6277981.1"/>
    </source>
</evidence>
<dbReference type="Pfam" id="PF22483">
    <property type="entry name" value="Mu-transpos_C_2"/>
    <property type="match status" value="1"/>
</dbReference>
<proteinExistence type="inferred from homology"/>
<dbReference type="InterPro" id="IPR017894">
    <property type="entry name" value="HTH_IS21_transposase_type"/>
</dbReference>